<organism evidence="1 2">
    <name type="scientific">Burkholderia cenocepacia</name>
    <dbReference type="NCBI Taxonomy" id="95486"/>
    <lineage>
        <taxon>Bacteria</taxon>
        <taxon>Pseudomonadati</taxon>
        <taxon>Pseudomonadota</taxon>
        <taxon>Betaproteobacteria</taxon>
        <taxon>Burkholderiales</taxon>
        <taxon>Burkholderiaceae</taxon>
        <taxon>Burkholderia</taxon>
        <taxon>Burkholderia cepacia complex</taxon>
    </lineage>
</organism>
<protein>
    <submittedName>
        <fullName evidence="1">Uncharacterized protein</fullName>
    </submittedName>
</protein>
<name>A0A427P4C2_9BURK</name>
<evidence type="ECO:0000313" key="1">
    <source>
        <dbReference type="EMBL" id="RSC14589.1"/>
    </source>
</evidence>
<dbReference type="EMBL" id="RKIO01000002">
    <property type="protein sequence ID" value="RSC14589.1"/>
    <property type="molecule type" value="Genomic_DNA"/>
</dbReference>
<evidence type="ECO:0000313" key="2">
    <source>
        <dbReference type="Proteomes" id="UP000272140"/>
    </source>
</evidence>
<sequence length="119" mass="13575">MCGETTSRTVAQLLPVDHYPNAIRRFEEIKAIDAIRIDQRCRPFSGKIWQKQIDATARRSRQEPDVQQPCRTRVGLHGVCGHFLWWLALIPTPRAAADFVESHQAFAVRKFEIAKSCTG</sequence>
<accession>A0A427P4C2</accession>
<comment type="caution">
    <text evidence="1">The sequence shown here is derived from an EMBL/GenBank/DDBJ whole genome shotgun (WGS) entry which is preliminary data.</text>
</comment>
<dbReference type="Proteomes" id="UP000272140">
    <property type="component" value="Unassembled WGS sequence"/>
</dbReference>
<reference evidence="2" key="1">
    <citation type="submission" date="2018-11" db="EMBL/GenBank/DDBJ databases">
        <title>FDA dAtabase for Regulatory Grade micrObial Sequences (FDA-ARGOS): Supporting development and validation of Infectious Disease Dx tests.</title>
        <authorList>
            <person name="Goldberg B."/>
            <person name="Campos J."/>
            <person name="Tallon L."/>
            <person name="Sadzewicz L."/>
            <person name="Zhao X."/>
            <person name="Vavikolanu K."/>
            <person name="Mehta A."/>
            <person name="Aluvathingal J."/>
            <person name="Nadendla S."/>
            <person name="Geyer C."/>
            <person name="Nandy P."/>
            <person name="Yan Y."/>
            <person name="Sichtig H."/>
        </authorList>
    </citation>
    <scope>NUCLEOTIDE SEQUENCE [LARGE SCALE GENOMIC DNA]</scope>
    <source>
        <strain evidence="2">FDAARGOS_544</strain>
    </source>
</reference>
<gene>
    <name evidence="1" type="ORF">EGT41_15395</name>
</gene>
<proteinExistence type="predicted"/>
<dbReference type="AlphaFoldDB" id="A0A427P4C2"/>